<accession>A0A1X2IKH1</accession>
<gene>
    <name evidence="1" type="ORF">BCR42DRAFT_413020</name>
</gene>
<organism evidence="1 2">
    <name type="scientific">Absidia repens</name>
    <dbReference type="NCBI Taxonomy" id="90262"/>
    <lineage>
        <taxon>Eukaryota</taxon>
        <taxon>Fungi</taxon>
        <taxon>Fungi incertae sedis</taxon>
        <taxon>Mucoromycota</taxon>
        <taxon>Mucoromycotina</taxon>
        <taxon>Mucoromycetes</taxon>
        <taxon>Mucorales</taxon>
        <taxon>Cunninghamellaceae</taxon>
        <taxon>Absidia</taxon>
    </lineage>
</organism>
<dbReference type="EMBL" id="MCGE01000009">
    <property type="protein sequence ID" value="ORZ18044.1"/>
    <property type="molecule type" value="Genomic_DNA"/>
</dbReference>
<dbReference type="AlphaFoldDB" id="A0A1X2IKH1"/>
<protein>
    <submittedName>
        <fullName evidence="1">Uncharacterized protein</fullName>
    </submittedName>
</protein>
<reference evidence="1 2" key="1">
    <citation type="submission" date="2016-07" db="EMBL/GenBank/DDBJ databases">
        <title>Pervasive Adenine N6-methylation of Active Genes in Fungi.</title>
        <authorList>
            <consortium name="DOE Joint Genome Institute"/>
            <person name="Mondo S.J."/>
            <person name="Dannebaum R.O."/>
            <person name="Kuo R.C."/>
            <person name="Labutti K."/>
            <person name="Haridas S."/>
            <person name="Kuo A."/>
            <person name="Salamov A."/>
            <person name="Ahrendt S.R."/>
            <person name="Lipzen A."/>
            <person name="Sullivan W."/>
            <person name="Andreopoulos W.B."/>
            <person name="Clum A."/>
            <person name="Lindquist E."/>
            <person name="Daum C."/>
            <person name="Ramamoorthy G.K."/>
            <person name="Gryganskyi A."/>
            <person name="Culley D."/>
            <person name="Magnuson J.K."/>
            <person name="James T.Y."/>
            <person name="O'Malley M.A."/>
            <person name="Stajich J.E."/>
            <person name="Spatafora J.W."/>
            <person name="Visel A."/>
            <person name="Grigoriev I.V."/>
        </authorList>
    </citation>
    <scope>NUCLEOTIDE SEQUENCE [LARGE SCALE GENOMIC DNA]</scope>
    <source>
        <strain evidence="1 2">NRRL 1336</strain>
    </source>
</reference>
<proteinExistence type="predicted"/>
<sequence length="165" mass="19044">MSCGADPNIVMTVNSSHPTSLPRDICHLFFLFHFTDNYWQLSFCMNADDMAFKCGSRLYTKFCTARAHIARWCILYIAEILLMQYDLNACLFGFASLTNTMSKNYPFQHTLQYSTVIKHMLFEFLISSQRHPLAVSIPLEICSKINSVSEMIICFRKEKRGGTNR</sequence>
<dbReference type="Proteomes" id="UP000193560">
    <property type="component" value="Unassembled WGS sequence"/>
</dbReference>
<name>A0A1X2IKH1_9FUNG</name>
<keyword evidence="2" id="KW-1185">Reference proteome</keyword>
<evidence type="ECO:0000313" key="2">
    <source>
        <dbReference type="Proteomes" id="UP000193560"/>
    </source>
</evidence>
<comment type="caution">
    <text evidence="1">The sequence shown here is derived from an EMBL/GenBank/DDBJ whole genome shotgun (WGS) entry which is preliminary data.</text>
</comment>
<evidence type="ECO:0000313" key="1">
    <source>
        <dbReference type="EMBL" id="ORZ18044.1"/>
    </source>
</evidence>